<comment type="subcellular location">
    <subcellularLocation>
        <location evidence="1">Endoplasmic reticulum membrane</location>
        <topology evidence="1">Single-pass type IV membrane protein</topology>
    </subcellularLocation>
</comment>
<comment type="similarity">
    <text evidence="2">Belongs to the USE1 family.</text>
</comment>
<dbReference type="Pfam" id="PF09753">
    <property type="entry name" value="Use1"/>
    <property type="match status" value="1"/>
</dbReference>
<evidence type="ECO:0000256" key="11">
    <source>
        <dbReference type="ARBA" id="ARBA00032711"/>
    </source>
</evidence>
<name>A0A6B0V6B0_IXORI</name>
<keyword evidence="5 13" id="KW-0812">Transmembrane</keyword>
<feature type="transmembrane region" description="Helical" evidence="13">
    <location>
        <begin position="236"/>
        <end position="258"/>
    </location>
</feature>
<dbReference type="GO" id="GO:0006890">
    <property type="term" value="P:retrograde vesicle-mediated transport, Golgi to endoplasmic reticulum"/>
    <property type="evidence" value="ECO:0007669"/>
    <property type="project" value="TreeGrafter"/>
</dbReference>
<evidence type="ECO:0000256" key="8">
    <source>
        <dbReference type="ARBA" id="ARBA00022927"/>
    </source>
</evidence>
<proteinExistence type="inferred from homology"/>
<evidence type="ECO:0000256" key="10">
    <source>
        <dbReference type="ARBA" id="ARBA00023136"/>
    </source>
</evidence>
<dbReference type="EMBL" id="GIFC01015261">
    <property type="protein sequence ID" value="MXU97344.1"/>
    <property type="molecule type" value="Transcribed_RNA"/>
</dbReference>
<sequence>MAPVSRLEINFGRLLLATILLQRCEVLADDRNPTNWRFKKYVECLEDMLRDLRVINTCQPSKDTLVQYSNKVEFLKRLIAQDKQSTQGATERTLRNEQLATLSPAPDQKAKEILLKRQSKVVQDVRDELFDSRTSNRPAADKGVRQRTPAQPAKGTAGEDFDAVLRYHNSMQEKIAEEMVSLAQNLKQNALLAGHIVKKDTETVQKNVLATDQNYQRLQDEQNRLEEHIRRSCSCWIWLMLGIVCIVFLQMVVFMRIFPKRF</sequence>
<evidence type="ECO:0000256" key="2">
    <source>
        <dbReference type="ARBA" id="ARBA00007891"/>
    </source>
</evidence>
<organism evidence="15">
    <name type="scientific">Ixodes ricinus</name>
    <name type="common">Common tick</name>
    <name type="synonym">Acarus ricinus</name>
    <dbReference type="NCBI Taxonomy" id="34613"/>
    <lineage>
        <taxon>Eukaryota</taxon>
        <taxon>Metazoa</taxon>
        <taxon>Ecdysozoa</taxon>
        <taxon>Arthropoda</taxon>
        <taxon>Chelicerata</taxon>
        <taxon>Arachnida</taxon>
        <taxon>Acari</taxon>
        <taxon>Parasitiformes</taxon>
        <taxon>Ixodida</taxon>
        <taxon>Ixodoidea</taxon>
        <taxon>Ixodidae</taxon>
        <taxon>Ixodinae</taxon>
        <taxon>Ixodes</taxon>
    </lineage>
</organism>
<evidence type="ECO:0000256" key="14">
    <source>
        <dbReference type="SAM" id="SignalP"/>
    </source>
</evidence>
<evidence type="ECO:0000256" key="6">
    <source>
        <dbReference type="ARBA" id="ARBA00022824"/>
    </source>
</evidence>
<keyword evidence="14" id="KW-0732">Signal</keyword>
<dbReference type="PANTHER" id="PTHR13050">
    <property type="entry name" value="USE1-LIKE PROTEIN"/>
    <property type="match status" value="1"/>
</dbReference>
<dbReference type="CDD" id="cd15860">
    <property type="entry name" value="SNARE_USE1"/>
    <property type="match status" value="1"/>
</dbReference>
<evidence type="ECO:0000256" key="12">
    <source>
        <dbReference type="SAM" id="MobiDB-lite"/>
    </source>
</evidence>
<dbReference type="GO" id="GO:0015031">
    <property type="term" value="P:protein transport"/>
    <property type="evidence" value="ECO:0007669"/>
    <property type="project" value="UniProtKB-KW"/>
</dbReference>
<protein>
    <recommendedName>
        <fullName evidence="3">Vesicle transport protein USE1</fullName>
    </recommendedName>
    <alternativeName>
        <fullName evidence="11">USE1-like protein</fullName>
    </alternativeName>
</protein>
<dbReference type="PANTHER" id="PTHR13050:SF7">
    <property type="entry name" value="VESICLE TRANSPORT PROTEIN USE1"/>
    <property type="match status" value="1"/>
</dbReference>
<dbReference type="GO" id="GO:0031201">
    <property type="term" value="C:SNARE complex"/>
    <property type="evidence" value="ECO:0007669"/>
    <property type="project" value="TreeGrafter"/>
</dbReference>
<feature type="chain" id="PRO_5025616388" description="Vesicle transport protein USE1" evidence="14">
    <location>
        <begin position="29"/>
        <end position="262"/>
    </location>
</feature>
<keyword evidence="7" id="KW-0931">ER-Golgi transport</keyword>
<feature type="signal peptide" evidence="14">
    <location>
        <begin position="1"/>
        <end position="28"/>
    </location>
</feature>
<evidence type="ECO:0000313" key="15">
    <source>
        <dbReference type="EMBL" id="MXU97344.1"/>
    </source>
</evidence>
<accession>A0A6B0V6B0</accession>
<keyword evidence="9 13" id="KW-1133">Transmembrane helix</keyword>
<feature type="region of interest" description="Disordered" evidence="12">
    <location>
        <begin position="127"/>
        <end position="159"/>
    </location>
</feature>
<keyword evidence="4" id="KW-0813">Transport</keyword>
<keyword evidence="8" id="KW-0653">Protein transport</keyword>
<keyword evidence="10 13" id="KW-0472">Membrane</keyword>
<dbReference type="InterPro" id="IPR019150">
    <property type="entry name" value="Vesicle_transport_protein_Use1"/>
</dbReference>
<evidence type="ECO:0000256" key="13">
    <source>
        <dbReference type="SAM" id="Phobius"/>
    </source>
</evidence>
<keyword evidence="6" id="KW-0256">Endoplasmic reticulum</keyword>
<evidence type="ECO:0000256" key="4">
    <source>
        <dbReference type="ARBA" id="ARBA00022448"/>
    </source>
</evidence>
<evidence type="ECO:0000256" key="5">
    <source>
        <dbReference type="ARBA" id="ARBA00022692"/>
    </source>
</evidence>
<evidence type="ECO:0000256" key="7">
    <source>
        <dbReference type="ARBA" id="ARBA00022892"/>
    </source>
</evidence>
<dbReference type="GO" id="GO:0005789">
    <property type="term" value="C:endoplasmic reticulum membrane"/>
    <property type="evidence" value="ECO:0007669"/>
    <property type="project" value="UniProtKB-SubCell"/>
</dbReference>
<evidence type="ECO:0000256" key="1">
    <source>
        <dbReference type="ARBA" id="ARBA00004163"/>
    </source>
</evidence>
<reference evidence="15" key="1">
    <citation type="submission" date="2019-12" db="EMBL/GenBank/DDBJ databases">
        <title>An insight into the sialome of adult female Ixodes ricinus ticks feeding for 6 days.</title>
        <authorList>
            <person name="Perner J."/>
            <person name="Ribeiro J.M.C."/>
        </authorList>
    </citation>
    <scope>NUCLEOTIDE SEQUENCE</scope>
    <source>
        <strain evidence="15">Semi-engorged</strain>
        <tissue evidence="15">Salivary glands</tissue>
    </source>
</reference>
<evidence type="ECO:0000256" key="9">
    <source>
        <dbReference type="ARBA" id="ARBA00022989"/>
    </source>
</evidence>
<dbReference type="AlphaFoldDB" id="A0A6B0V6B0"/>
<dbReference type="GO" id="GO:0005484">
    <property type="term" value="F:SNAP receptor activity"/>
    <property type="evidence" value="ECO:0007669"/>
    <property type="project" value="TreeGrafter"/>
</dbReference>
<evidence type="ECO:0000256" key="3">
    <source>
        <dbReference type="ARBA" id="ARBA00015843"/>
    </source>
</evidence>